<dbReference type="Pfam" id="PF01627">
    <property type="entry name" value="Hpt"/>
    <property type="match status" value="1"/>
</dbReference>
<evidence type="ECO:0000313" key="4">
    <source>
        <dbReference type="Proteomes" id="UP001595665"/>
    </source>
</evidence>
<name>A0ABV7PEM5_9BURK</name>
<keyword evidence="4" id="KW-1185">Reference proteome</keyword>
<feature type="domain" description="HPt" evidence="2">
    <location>
        <begin position="19"/>
        <end position="103"/>
    </location>
</feature>
<accession>A0ABV7PEM5</accession>
<dbReference type="Proteomes" id="UP001595665">
    <property type="component" value="Unassembled WGS sequence"/>
</dbReference>
<evidence type="ECO:0000259" key="2">
    <source>
        <dbReference type="Pfam" id="PF01627"/>
    </source>
</evidence>
<comment type="caution">
    <text evidence="3">The sequence shown here is derived from an EMBL/GenBank/DDBJ whole genome shotgun (WGS) entry which is preliminary data.</text>
</comment>
<evidence type="ECO:0000313" key="3">
    <source>
        <dbReference type="EMBL" id="MFC3457625.1"/>
    </source>
</evidence>
<dbReference type="EMBL" id="JBHRVV010000001">
    <property type="protein sequence ID" value="MFC3457625.1"/>
    <property type="molecule type" value="Genomic_DNA"/>
</dbReference>
<dbReference type="CDD" id="cd00088">
    <property type="entry name" value="HPT"/>
    <property type="match status" value="1"/>
</dbReference>
<reference evidence="4" key="1">
    <citation type="journal article" date="2019" name="Int. J. Syst. Evol. Microbiol.">
        <title>The Global Catalogue of Microorganisms (GCM) 10K type strain sequencing project: providing services to taxonomists for standard genome sequencing and annotation.</title>
        <authorList>
            <consortium name="The Broad Institute Genomics Platform"/>
            <consortium name="The Broad Institute Genome Sequencing Center for Infectious Disease"/>
            <person name="Wu L."/>
            <person name="Ma J."/>
        </authorList>
    </citation>
    <scope>NUCLEOTIDE SEQUENCE [LARGE SCALE GENOMIC DNA]</scope>
    <source>
        <strain evidence="4">CCM 7480</strain>
    </source>
</reference>
<protein>
    <submittedName>
        <fullName evidence="3">Hpt domain-containing protein</fullName>
    </submittedName>
</protein>
<dbReference type="Gene3D" id="1.20.120.160">
    <property type="entry name" value="HPT domain"/>
    <property type="match status" value="1"/>
</dbReference>
<sequence>MAGPVDAAFFERLTQANERFRAGLPATLAQLAAVRDEIEPGAPASELVAELQSLLHTLAGAAVTFGFRELGQGARQLEQRLRVLTAFESVGADDWGAWLAALARFVEAGLATPAPGYHSSAFSILL</sequence>
<evidence type="ECO:0000256" key="1">
    <source>
        <dbReference type="ARBA" id="ARBA00023012"/>
    </source>
</evidence>
<proteinExistence type="predicted"/>
<dbReference type="SUPFAM" id="SSF47226">
    <property type="entry name" value="Histidine-containing phosphotransfer domain, HPT domain"/>
    <property type="match status" value="1"/>
</dbReference>
<dbReference type="InterPro" id="IPR036641">
    <property type="entry name" value="HPT_dom_sf"/>
</dbReference>
<dbReference type="InterPro" id="IPR008207">
    <property type="entry name" value="Sig_transdc_His_kin_Hpt_dom"/>
</dbReference>
<gene>
    <name evidence="3" type="ORF">ACFOPH_05110</name>
</gene>
<keyword evidence="1" id="KW-0902">Two-component regulatory system</keyword>
<dbReference type="RefSeq" id="WP_379733957.1">
    <property type="nucleotide sequence ID" value="NZ_JBHRVV010000001.1"/>
</dbReference>
<organism evidence="3 4">
    <name type="scientific">Massilia haematophila</name>
    <dbReference type="NCBI Taxonomy" id="457923"/>
    <lineage>
        <taxon>Bacteria</taxon>
        <taxon>Pseudomonadati</taxon>
        <taxon>Pseudomonadota</taxon>
        <taxon>Betaproteobacteria</taxon>
        <taxon>Burkholderiales</taxon>
        <taxon>Oxalobacteraceae</taxon>
        <taxon>Telluria group</taxon>
        <taxon>Massilia</taxon>
    </lineage>
</organism>